<dbReference type="EMBL" id="CAMXCT010000895">
    <property type="protein sequence ID" value="CAI3984526.1"/>
    <property type="molecule type" value="Genomic_DNA"/>
</dbReference>
<evidence type="ECO:0000313" key="4">
    <source>
        <dbReference type="Proteomes" id="UP001152797"/>
    </source>
</evidence>
<dbReference type="Proteomes" id="UP001152797">
    <property type="component" value="Unassembled WGS sequence"/>
</dbReference>
<comment type="caution">
    <text evidence="2">The sequence shown here is derived from an EMBL/GenBank/DDBJ whole genome shotgun (WGS) entry which is preliminary data.</text>
</comment>
<organism evidence="2">
    <name type="scientific">Cladocopium goreaui</name>
    <dbReference type="NCBI Taxonomy" id="2562237"/>
    <lineage>
        <taxon>Eukaryota</taxon>
        <taxon>Sar</taxon>
        <taxon>Alveolata</taxon>
        <taxon>Dinophyceae</taxon>
        <taxon>Suessiales</taxon>
        <taxon>Symbiodiniaceae</taxon>
        <taxon>Cladocopium</taxon>
    </lineage>
</organism>
<dbReference type="AlphaFoldDB" id="A0A9P1C3U1"/>
<dbReference type="EMBL" id="CAMXCT020000895">
    <property type="protein sequence ID" value="CAL1137901.1"/>
    <property type="molecule type" value="Genomic_DNA"/>
</dbReference>
<reference evidence="2" key="1">
    <citation type="submission" date="2022-10" db="EMBL/GenBank/DDBJ databases">
        <authorList>
            <person name="Chen Y."/>
            <person name="Dougan E. K."/>
            <person name="Chan C."/>
            <person name="Rhodes N."/>
            <person name="Thang M."/>
        </authorList>
    </citation>
    <scope>NUCLEOTIDE SEQUENCE</scope>
</reference>
<protein>
    <submittedName>
        <fullName evidence="2">Uncharacterized protein</fullName>
    </submittedName>
</protein>
<feature type="region of interest" description="Disordered" evidence="1">
    <location>
        <begin position="189"/>
        <end position="233"/>
    </location>
</feature>
<feature type="region of interest" description="Disordered" evidence="1">
    <location>
        <begin position="1"/>
        <end position="21"/>
    </location>
</feature>
<accession>A0A9P1C3U1</accession>
<name>A0A9P1C3U1_9DINO</name>
<keyword evidence="4" id="KW-1185">Reference proteome</keyword>
<feature type="compositionally biased region" description="Acidic residues" evidence="1">
    <location>
        <begin position="202"/>
        <end position="213"/>
    </location>
</feature>
<evidence type="ECO:0000313" key="3">
    <source>
        <dbReference type="EMBL" id="CAL4771838.1"/>
    </source>
</evidence>
<gene>
    <name evidence="2" type="ORF">C1SCF055_LOCUS12054</name>
</gene>
<sequence length="233" mass="25672">MAAAGIDGHGTPSAPLAGSGAPAQAAAEAPSVPEGLCCKLCARTLPASSPGRMRNKTWTCRHCLSLELLLYRHLGSSEKQGWSVDSRTDFYRRATAVEVAGCRWSTVKTMIVESQATRLVKEQENRVTAKSLPLSVWIKKGYDEEAVRKYPAEEDENLGTLYAVPVKSVTMKEARQLIEEELQRKEKEVLQKNAKKVKRQDDDVDGREEEEWDVVPHRPAASGGQPKGDLGEQ</sequence>
<dbReference type="EMBL" id="CAMXCT030000895">
    <property type="protein sequence ID" value="CAL4771838.1"/>
    <property type="molecule type" value="Genomic_DNA"/>
</dbReference>
<proteinExistence type="predicted"/>
<feature type="compositionally biased region" description="Low complexity" evidence="1">
    <location>
        <begin position="10"/>
        <end position="21"/>
    </location>
</feature>
<reference evidence="3 4" key="2">
    <citation type="submission" date="2024-05" db="EMBL/GenBank/DDBJ databases">
        <authorList>
            <person name="Chen Y."/>
            <person name="Shah S."/>
            <person name="Dougan E. K."/>
            <person name="Thang M."/>
            <person name="Chan C."/>
        </authorList>
    </citation>
    <scope>NUCLEOTIDE SEQUENCE [LARGE SCALE GENOMIC DNA]</scope>
</reference>
<evidence type="ECO:0000313" key="2">
    <source>
        <dbReference type="EMBL" id="CAI3984526.1"/>
    </source>
</evidence>
<evidence type="ECO:0000256" key="1">
    <source>
        <dbReference type="SAM" id="MobiDB-lite"/>
    </source>
</evidence>